<evidence type="ECO:0000313" key="3">
    <source>
        <dbReference type="Proteomes" id="UP000295724"/>
    </source>
</evidence>
<protein>
    <submittedName>
        <fullName evidence="2">Tetratricopeptide repeat protein</fullName>
    </submittedName>
</protein>
<name>A0A4R6XZ97_9GAMM</name>
<evidence type="ECO:0000256" key="1">
    <source>
        <dbReference type="SAM" id="SignalP"/>
    </source>
</evidence>
<dbReference type="Gene3D" id="1.25.40.10">
    <property type="entry name" value="Tetratricopeptide repeat domain"/>
    <property type="match status" value="1"/>
</dbReference>
<dbReference type="AlphaFoldDB" id="A0A4R6XZ97"/>
<dbReference type="InterPro" id="IPR011990">
    <property type="entry name" value="TPR-like_helical_dom_sf"/>
</dbReference>
<sequence>MLNKIKKSFIIGLMLCQFNVYADDQDNNKELAAKEAYEFGKISIQSKDWRDAIESFQQAANNKRLKEASMYWEAYSHYKIRQKAQAKRLLEKLISSYPDSQWVDDAKVLLYENGDGGESVTYQDALDEELKLFTLQQIMFNNPEKALPKVYKMLEESDSERTKMNAIQLLGLSDHEAVVDYLFRFIESETNEGLQHQAIQMLSLRSGAASRNKLAKLYEKSSSKDIKGAIIQSFIHHDDSTQLLKLMKQEKDEDLSLYMIQMLGIKGESAALKDMYKASRGDQKRAILEALALSGEAGYLYEVIDHETNQEVRNQAIHSLIMVDDEGMGDYLVQLYQKAKDSSEKDIISNVFIATDVDPDLIVGLIKSETSKERKHSLLNALMAMDAVSQVRDLYALETDSDTKQAIIHQLGAMDAVDVLMELYRKDPSIANDEAFFHAFGMTSEALDEDFLIERFNAGNANVKAAVLQALMMQDNVKVMIKLLKSETDHEVKKQIIQTIAITDSDALLDAIED</sequence>
<dbReference type="Proteomes" id="UP000295724">
    <property type="component" value="Unassembled WGS sequence"/>
</dbReference>
<dbReference type="InterPro" id="IPR011989">
    <property type="entry name" value="ARM-like"/>
</dbReference>
<organism evidence="2 3">
    <name type="scientific">Marinicella litoralis</name>
    <dbReference type="NCBI Taxonomy" id="644220"/>
    <lineage>
        <taxon>Bacteria</taxon>
        <taxon>Pseudomonadati</taxon>
        <taxon>Pseudomonadota</taxon>
        <taxon>Gammaproteobacteria</taxon>
        <taxon>Lysobacterales</taxon>
        <taxon>Marinicellaceae</taxon>
        <taxon>Marinicella</taxon>
    </lineage>
</organism>
<reference evidence="2 3" key="1">
    <citation type="submission" date="2019-03" db="EMBL/GenBank/DDBJ databases">
        <title>Genomic Encyclopedia of Type Strains, Phase IV (KMG-IV): sequencing the most valuable type-strain genomes for metagenomic binning, comparative biology and taxonomic classification.</title>
        <authorList>
            <person name="Goeker M."/>
        </authorList>
    </citation>
    <scope>NUCLEOTIDE SEQUENCE [LARGE SCALE GENOMIC DNA]</scope>
    <source>
        <strain evidence="2 3">DSM 25488</strain>
    </source>
</reference>
<accession>A0A4R6XZ97</accession>
<dbReference type="EMBL" id="SNZB01000001">
    <property type="protein sequence ID" value="TDR23870.1"/>
    <property type="molecule type" value="Genomic_DNA"/>
</dbReference>
<evidence type="ECO:0000313" key="2">
    <source>
        <dbReference type="EMBL" id="TDR23870.1"/>
    </source>
</evidence>
<dbReference type="Pfam" id="PF13174">
    <property type="entry name" value="TPR_6"/>
    <property type="match status" value="1"/>
</dbReference>
<dbReference type="RefSeq" id="WP_099017522.1">
    <property type="nucleotide sequence ID" value="NZ_NIHB01000001.1"/>
</dbReference>
<comment type="caution">
    <text evidence="2">The sequence shown here is derived from an EMBL/GenBank/DDBJ whole genome shotgun (WGS) entry which is preliminary data.</text>
</comment>
<dbReference type="Pfam" id="PF13646">
    <property type="entry name" value="HEAT_2"/>
    <property type="match status" value="1"/>
</dbReference>
<gene>
    <name evidence="2" type="ORF">C8D91_0737</name>
</gene>
<dbReference type="Gene3D" id="1.25.10.10">
    <property type="entry name" value="Leucine-rich Repeat Variant"/>
    <property type="match status" value="1"/>
</dbReference>
<keyword evidence="1" id="KW-0732">Signal</keyword>
<dbReference type="InterPro" id="IPR016024">
    <property type="entry name" value="ARM-type_fold"/>
</dbReference>
<feature type="signal peptide" evidence="1">
    <location>
        <begin position="1"/>
        <end position="22"/>
    </location>
</feature>
<dbReference type="OrthoDB" id="6194358at2"/>
<dbReference type="SUPFAM" id="SSF48452">
    <property type="entry name" value="TPR-like"/>
    <property type="match status" value="1"/>
</dbReference>
<keyword evidence="3" id="KW-1185">Reference proteome</keyword>
<feature type="chain" id="PRO_5020180836" evidence="1">
    <location>
        <begin position="23"/>
        <end position="514"/>
    </location>
</feature>
<dbReference type="SUPFAM" id="SSF48371">
    <property type="entry name" value="ARM repeat"/>
    <property type="match status" value="1"/>
</dbReference>
<dbReference type="InterPro" id="IPR019734">
    <property type="entry name" value="TPR_rpt"/>
</dbReference>
<proteinExistence type="predicted"/>